<evidence type="ECO:0000256" key="2">
    <source>
        <dbReference type="ARBA" id="ARBA00022679"/>
    </source>
</evidence>
<comment type="similarity">
    <text evidence="7">Belongs to the shikimate kinase family.</text>
</comment>
<dbReference type="GO" id="GO:0009073">
    <property type="term" value="P:aromatic amino acid family biosynthetic process"/>
    <property type="evidence" value="ECO:0007669"/>
    <property type="project" value="UniProtKB-KW"/>
</dbReference>
<keyword evidence="5 7" id="KW-0067">ATP-binding</keyword>
<comment type="caution">
    <text evidence="7">Lacks conserved residue(s) required for the propagation of feature annotation.</text>
</comment>
<dbReference type="RefSeq" id="WP_011139333.1">
    <property type="nucleotide sequence ID" value="NC_005090.1"/>
</dbReference>
<dbReference type="EC" id="2.7.1.71" evidence="7"/>
<dbReference type="GO" id="GO:0008652">
    <property type="term" value="P:amino acid biosynthetic process"/>
    <property type="evidence" value="ECO:0007669"/>
    <property type="project" value="UniProtKB-KW"/>
</dbReference>
<comment type="function">
    <text evidence="7">Catalyzes the specific phosphorylation of the 3-hydroxyl group of shikimic acid using ATP as a cosubstrate.</text>
</comment>
<evidence type="ECO:0000256" key="5">
    <source>
        <dbReference type="ARBA" id="ARBA00022840"/>
    </source>
</evidence>
<dbReference type="SUPFAM" id="SSF52540">
    <property type="entry name" value="P-loop containing nucleoside triphosphate hydrolases"/>
    <property type="match status" value="1"/>
</dbReference>
<feature type="binding site" evidence="7">
    <location>
        <position position="121"/>
    </location>
    <ligand>
        <name>ATP</name>
        <dbReference type="ChEBI" id="CHEBI:30616"/>
    </ligand>
</feature>
<feature type="binding site" evidence="7">
    <location>
        <position position="20"/>
    </location>
    <ligand>
        <name>Mg(2+)</name>
        <dbReference type="ChEBI" id="CHEBI:18420"/>
    </ligand>
</feature>
<dbReference type="GO" id="GO:0005524">
    <property type="term" value="F:ATP binding"/>
    <property type="evidence" value="ECO:0007669"/>
    <property type="project" value="UniProtKB-UniRule"/>
</dbReference>
<feature type="binding site" evidence="7">
    <location>
        <position position="38"/>
    </location>
    <ligand>
        <name>substrate</name>
    </ligand>
</feature>
<dbReference type="eggNOG" id="COG0703">
    <property type="taxonomic scope" value="Bacteria"/>
</dbReference>
<keyword evidence="7" id="KW-0963">Cytoplasm</keyword>
<dbReference type="CDD" id="cd00464">
    <property type="entry name" value="SK"/>
    <property type="match status" value="1"/>
</dbReference>
<dbReference type="HOGENOM" id="CLU_057607_4_0_7"/>
<evidence type="ECO:0000256" key="3">
    <source>
        <dbReference type="ARBA" id="ARBA00022741"/>
    </source>
</evidence>
<dbReference type="InterPro" id="IPR027417">
    <property type="entry name" value="P-loop_NTPase"/>
</dbReference>
<dbReference type="PANTHER" id="PTHR21087:SF16">
    <property type="entry name" value="SHIKIMATE KINASE 1, CHLOROPLASTIC"/>
    <property type="match status" value="1"/>
</dbReference>
<feature type="binding site" evidence="7">
    <location>
        <position position="62"/>
    </location>
    <ligand>
        <name>substrate</name>
    </ligand>
</feature>
<comment type="cofactor">
    <cofactor evidence="7">
        <name>Mg(2+)</name>
        <dbReference type="ChEBI" id="CHEBI:18420"/>
    </cofactor>
    <text evidence="7">Binds 1 Mg(2+) ion per subunit.</text>
</comment>
<dbReference type="STRING" id="273121.WS1497"/>
<comment type="catalytic activity">
    <reaction evidence="7">
        <text>shikimate + ATP = 3-phosphoshikimate + ADP + H(+)</text>
        <dbReference type="Rhea" id="RHEA:13121"/>
        <dbReference type="ChEBI" id="CHEBI:15378"/>
        <dbReference type="ChEBI" id="CHEBI:30616"/>
        <dbReference type="ChEBI" id="CHEBI:36208"/>
        <dbReference type="ChEBI" id="CHEBI:145989"/>
        <dbReference type="ChEBI" id="CHEBI:456216"/>
        <dbReference type="EC" id="2.7.1.71"/>
    </reaction>
</comment>
<dbReference type="Pfam" id="PF01202">
    <property type="entry name" value="SKI"/>
    <property type="match status" value="1"/>
</dbReference>
<feature type="binding site" evidence="7">
    <location>
        <begin position="16"/>
        <end position="21"/>
    </location>
    <ligand>
        <name>ATP</name>
        <dbReference type="ChEBI" id="CHEBI:30616"/>
    </ligand>
</feature>
<keyword evidence="7" id="KW-0479">Metal-binding</keyword>
<evidence type="ECO:0000313" key="9">
    <source>
        <dbReference type="Proteomes" id="UP000000422"/>
    </source>
</evidence>
<dbReference type="GO" id="GO:0000287">
    <property type="term" value="F:magnesium ion binding"/>
    <property type="evidence" value="ECO:0007669"/>
    <property type="project" value="UniProtKB-UniRule"/>
</dbReference>
<dbReference type="GO" id="GO:0005829">
    <property type="term" value="C:cytosol"/>
    <property type="evidence" value="ECO:0007669"/>
    <property type="project" value="TreeGrafter"/>
</dbReference>
<feature type="binding site" evidence="7">
    <location>
        <position position="137"/>
    </location>
    <ligand>
        <name>substrate</name>
    </ligand>
</feature>
<name>Q7M8P9_WOLSU</name>
<protein>
    <recommendedName>
        <fullName evidence="7">Shikimate kinase</fullName>
        <shortName evidence="7">SK</shortName>
        <ecNumber evidence="7">2.7.1.71</ecNumber>
    </recommendedName>
</protein>
<accession>Q7M8P9</accession>
<dbReference type="GO" id="GO:0004765">
    <property type="term" value="F:shikimate kinase activity"/>
    <property type="evidence" value="ECO:0007669"/>
    <property type="project" value="UniProtKB-UniRule"/>
</dbReference>
<dbReference type="EMBL" id="BX571661">
    <property type="protein sequence ID" value="CAE10549.1"/>
    <property type="molecule type" value="Genomic_DNA"/>
</dbReference>
<proteinExistence type="inferred from homology"/>
<keyword evidence="7" id="KW-0460">Magnesium</keyword>
<evidence type="ECO:0000256" key="1">
    <source>
        <dbReference type="ARBA" id="ARBA00022605"/>
    </source>
</evidence>
<reference evidence="8 9" key="1">
    <citation type="journal article" date="2003" name="Proc. Natl. Acad. Sci. U.S.A.">
        <title>Complete genome sequence and analysis of Wolinella succinogenes.</title>
        <authorList>
            <person name="Baar C."/>
            <person name="Eppinger M."/>
            <person name="Raddatz G."/>
            <person name="Simon JM."/>
            <person name="Lanz C."/>
            <person name="Klimmek O."/>
            <person name="Nandakumar R."/>
            <person name="Gross R."/>
            <person name="Rosinus A."/>
            <person name="Keller H."/>
            <person name="Jagtap P."/>
            <person name="Linke B."/>
            <person name="Meyer F."/>
            <person name="Lederer H."/>
            <person name="Schuster S.C."/>
        </authorList>
    </citation>
    <scope>NUCLEOTIDE SEQUENCE [LARGE SCALE GENOMIC DNA]</scope>
    <source>
        <strain evidence="9">ATCC 29543 / DSM 1740 / CCUG 13145 / JCM 31913 / LMG 7466 / NCTC 11488 / FDC 602W</strain>
    </source>
</reference>
<dbReference type="InterPro" id="IPR000623">
    <property type="entry name" value="Shikimate_kinase/TSH1"/>
</dbReference>
<dbReference type="UniPathway" id="UPA00053">
    <property type="reaction ID" value="UER00088"/>
</dbReference>
<evidence type="ECO:0000256" key="7">
    <source>
        <dbReference type="HAMAP-Rule" id="MF_00109"/>
    </source>
</evidence>
<dbReference type="InterPro" id="IPR031322">
    <property type="entry name" value="Shikimate/glucono_kinase"/>
</dbReference>
<organism evidence="8 9">
    <name type="scientific">Wolinella succinogenes (strain ATCC 29543 / DSM 1740 / CCUG 13145 / JCM 31913 / LMG 7466 / NCTC 11488 / FDC 602W)</name>
    <name type="common">Vibrio succinogenes</name>
    <dbReference type="NCBI Taxonomy" id="273121"/>
    <lineage>
        <taxon>Bacteria</taxon>
        <taxon>Pseudomonadati</taxon>
        <taxon>Campylobacterota</taxon>
        <taxon>Epsilonproteobacteria</taxon>
        <taxon>Campylobacterales</taxon>
        <taxon>Helicobacteraceae</taxon>
        <taxon>Wolinella</taxon>
    </lineage>
</organism>
<keyword evidence="9" id="KW-1185">Reference proteome</keyword>
<comment type="pathway">
    <text evidence="7">Metabolic intermediate biosynthesis; chorismate biosynthesis; chorismate from D-erythrose 4-phosphate and phosphoenolpyruvate: step 5/7.</text>
</comment>
<gene>
    <name evidence="8" type="primary">AROK</name>
    <name evidence="7" type="synonym">aroK</name>
    <name evidence="8" type="ordered locus">WS1497</name>
</gene>
<evidence type="ECO:0000256" key="4">
    <source>
        <dbReference type="ARBA" id="ARBA00022777"/>
    </source>
</evidence>
<dbReference type="AlphaFoldDB" id="Q7M8P9"/>
<keyword evidence="2 7" id="KW-0808">Transferase</keyword>
<keyword evidence="3 7" id="KW-0547">Nucleotide-binding</keyword>
<keyword evidence="1 7" id="KW-0028">Amino-acid biosynthesis</keyword>
<feature type="binding site" evidence="7">
    <location>
        <position position="85"/>
    </location>
    <ligand>
        <name>substrate</name>
    </ligand>
</feature>
<evidence type="ECO:0000313" key="8">
    <source>
        <dbReference type="EMBL" id="CAE10549.1"/>
    </source>
</evidence>
<dbReference type="PRINTS" id="PR01100">
    <property type="entry name" value="SHIKIMTKNASE"/>
</dbReference>
<comment type="subunit">
    <text evidence="7">Monomer.</text>
</comment>
<dbReference type="GO" id="GO:0009423">
    <property type="term" value="P:chorismate biosynthetic process"/>
    <property type="evidence" value="ECO:0007669"/>
    <property type="project" value="UniProtKB-UniRule"/>
</dbReference>
<dbReference type="PANTHER" id="PTHR21087">
    <property type="entry name" value="SHIKIMATE KINASE"/>
    <property type="match status" value="1"/>
</dbReference>
<comment type="subcellular location">
    <subcellularLocation>
        <location evidence="7">Cytoplasm</location>
    </subcellularLocation>
</comment>
<keyword evidence="4 7" id="KW-0418">Kinase</keyword>
<keyword evidence="6 7" id="KW-0057">Aromatic amino acid biosynthesis</keyword>
<evidence type="ECO:0000256" key="6">
    <source>
        <dbReference type="ARBA" id="ARBA00023141"/>
    </source>
</evidence>
<dbReference type="HAMAP" id="MF_00109">
    <property type="entry name" value="Shikimate_kinase"/>
    <property type="match status" value="1"/>
</dbReference>
<sequence>MSSAKGSNLILIGFMGSGKSSVARILAKESGHLWVDTDSLLELREGMSVAQIFEQHKEEGFRALERELAFQMRHSLQESIISTGGGMPLFCDLSSLGKLFFLDLPFEAILERLSKEERAKRPLLNDLSKAKALFNQRRSSYLHLANHTLQADQSPLKVAQEILSLL</sequence>
<dbReference type="KEGG" id="wsu:WS1497"/>
<dbReference type="Proteomes" id="UP000000422">
    <property type="component" value="Chromosome"/>
</dbReference>
<dbReference type="Gene3D" id="3.40.50.300">
    <property type="entry name" value="P-loop containing nucleotide triphosphate hydrolases"/>
    <property type="match status" value="1"/>
</dbReference>